<proteinExistence type="predicted"/>
<evidence type="ECO:0000313" key="2">
    <source>
        <dbReference type="Proteomes" id="UP000242469"/>
    </source>
</evidence>
<dbReference type="InterPro" id="IPR019600">
    <property type="entry name" value="Hemin_uptake_protein_HemP"/>
</dbReference>
<keyword evidence="2" id="KW-1185">Reference proteome</keyword>
<protein>
    <submittedName>
        <fullName evidence="1">Hemin uptake protein hemP</fullName>
    </submittedName>
</protein>
<gene>
    <name evidence="1" type="ORF">SAMN02745729_101305</name>
</gene>
<accession>A0A1H3XXJ4</accession>
<dbReference type="STRING" id="1122198.SAMN02745729_101305"/>
<dbReference type="Pfam" id="PF10636">
    <property type="entry name" value="hemP"/>
    <property type="match status" value="1"/>
</dbReference>
<dbReference type="Proteomes" id="UP000242469">
    <property type="component" value="Unassembled WGS sequence"/>
</dbReference>
<evidence type="ECO:0000313" key="1">
    <source>
        <dbReference type="EMBL" id="SEA04187.1"/>
    </source>
</evidence>
<dbReference type="EMBL" id="FNRJ01000001">
    <property type="protein sequence ID" value="SEA04187.1"/>
    <property type="molecule type" value="Genomic_DNA"/>
</dbReference>
<dbReference type="Gene3D" id="2.10.70.10">
    <property type="entry name" value="Complement Module, domain 1"/>
    <property type="match status" value="1"/>
</dbReference>
<dbReference type="RefSeq" id="WP_091821973.1">
    <property type="nucleotide sequence ID" value="NZ_FNRJ01000001.1"/>
</dbReference>
<dbReference type="AlphaFoldDB" id="A0A1H3XXJ4"/>
<name>A0A1H3XXJ4_9GAMM</name>
<sequence length="48" mass="5619">MTDKLEQQGVKWIRSDELVKSPSGLLILHNDEPYRLRITRKGKLILTK</sequence>
<dbReference type="OrthoDB" id="6121157at2"/>
<reference evidence="2" key="1">
    <citation type="submission" date="2016-10" db="EMBL/GenBank/DDBJ databases">
        <authorList>
            <person name="Varghese N."/>
            <person name="Submissions S."/>
        </authorList>
    </citation>
    <scope>NUCLEOTIDE SEQUENCE [LARGE SCALE GENOMIC DNA]</scope>
    <source>
        <strain evidence="2">DSM 11526</strain>
    </source>
</reference>
<organism evidence="1 2">
    <name type="scientific">Marinobacterium iners DSM 11526</name>
    <dbReference type="NCBI Taxonomy" id="1122198"/>
    <lineage>
        <taxon>Bacteria</taxon>
        <taxon>Pseudomonadati</taxon>
        <taxon>Pseudomonadota</taxon>
        <taxon>Gammaproteobacteria</taxon>
        <taxon>Oceanospirillales</taxon>
        <taxon>Oceanospirillaceae</taxon>
        <taxon>Marinobacterium</taxon>
    </lineage>
</organism>